<sequence>MTLISSSSSMDKGNGISHWICDERKMWTIHKTFNPILHSSHLPATRNVSSFITKLSNRKDVGPNSGNNQLPKLPLEVSNTVLARSLVGLFGLGFIDAGYSGDWSRIGVISKDVEDLLKIAAFIVVPLQHSSALRVEFGSDIGVTIVIPGLIYTDMVLQHAYSSEIQLDFLPGQSAEGCAKAIVRGTCRGDTYLTEPAWYRTFWLLKMLCPELLDSFCRLVLIGKPRSAKKTS</sequence>
<name>A0ABR2PSF6_9ROSI</name>
<proteinExistence type="predicted"/>
<organism evidence="2 3">
    <name type="scientific">Hibiscus sabdariffa</name>
    <name type="common">roselle</name>
    <dbReference type="NCBI Taxonomy" id="183260"/>
    <lineage>
        <taxon>Eukaryota</taxon>
        <taxon>Viridiplantae</taxon>
        <taxon>Streptophyta</taxon>
        <taxon>Embryophyta</taxon>
        <taxon>Tracheophyta</taxon>
        <taxon>Spermatophyta</taxon>
        <taxon>Magnoliopsida</taxon>
        <taxon>eudicotyledons</taxon>
        <taxon>Gunneridae</taxon>
        <taxon>Pentapetalae</taxon>
        <taxon>rosids</taxon>
        <taxon>malvids</taxon>
        <taxon>Malvales</taxon>
        <taxon>Malvaceae</taxon>
        <taxon>Malvoideae</taxon>
        <taxon>Hibiscus</taxon>
    </lineage>
</organism>
<comment type="caution">
    <text evidence="2">The sequence shown here is derived from an EMBL/GenBank/DDBJ whole genome shotgun (WGS) entry which is preliminary data.</text>
</comment>
<accession>A0ABR2PSF6</accession>
<dbReference type="SUPFAM" id="SSF51735">
    <property type="entry name" value="NAD(P)-binding Rossmann-fold domains"/>
    <property type="match status" value="1"/>
</dbReference>
<dbReference type="PANTHER" id="PTHR38389:SF1">
    <property type="entry name" value="DNA-DIRECTED RNA POLYMERASE SUBUNIT BETA"/>
    <property type="match status" value="1"/>
</dbReference>
<dbReference type="EMBL" id="JBBPBN010000052">
    <property type="protein sequence ID" value="KAK8991186.1"/>
    <property type="molecule type" value="Genomic_DNA"/>
</dbReference>
<keyword evidence="3" id="KW-1185">Reference proteome</keyword>
<evidence type="ECO:0000313" key="2">
    <source>
        <dbReference type="EMBL" id="KAK8991186.1"/>
    </source>
</evidence>
<dbReference type="InterPro" id="IPR057209">
    <property type="entry name" value="DUF7887"/>
</dbReference>
<dbReference type="PANTHER" id="PTHR38389">
    <property type="entry name" value="DNA-DIRECTED RNA POLYMERASE SUBUNIT BETA"/>
    <property type="match status" value="1"/>
</dbReference>
<dbReference type="Pfam" id="PF25397">
    <property type="entry name" value="DUF7887"/>
    <property type="match status" value="1"/>
</dbReference>
<evidence type="ECO:0000313" key="3">
    <source>
        <dbReference type="Proteomes" id="UP001396334"/>
    </source>
</evidence>
<feature type="domain" description="DUF7887" evidence="1">
    <location>
        <begin position="77"/>
        <end position="128"/>
    </location>
</feature>
<dbReference type="InterPro" id="IPR036291">
    <property type="entry name" value="NAD(P)-bd_dom_sf"/>
</dbReference>
<gene>
    <name evidence="2" type="ORF">V6N11_062208</name>
</gene>
<dbReference type="Gene3D" id="3.40.50.720">
    <property type="entry name" value="NAD(P)-binding Rossmann-like Domain"/>
    <property type="match status" value="1"/>
</dbReference>
<reference evidence="2 3" key="1">
    <citation type="journal article" date="2024" name="G3 (Bethesda)">
        <title>Genome assembly of Hibiscus sabdariffa L. provides insights into metabolisms of medicinal natural products.</title>
        <authorList>
            <person name="Kim T."/>
        </authorList>
    </citation>
    <scope>NUCLEOTIDE SEQUENCE [LARGE SCALE GENOMIC DNA]</scope>
    <source>
        <strain evidence="2">TK-2024</strain>
        <tissue evidence="2">Old leaves</tissue>
    </source>
</reference>
<evidence type="ECO:0000259" key="1">
    <source>
        <dbReference type="Pfam" id="PF25397"/>
    </source>
</evidence>
<dbReference type="Proteomes" id="UP001396334">
    <property type="component" value="Unassembled WGS sequence"/>
</dbReference>
<protein>
    <recommendedName>
        <fullName evidence="1">DUF7887 domain-containing protein</fullName>
    </recommendedName>
</protein>